<dbReference type="Gene3D" id="3.40.1800.20">
    <property type="match status" value="1"/>
</dbReference>
<dbReference type="GO" id="GO:0008270">
    <property type="term" value="F:zinc ion binding"/>
    <property type="evidence" value="ECO:0007669"/>
    <property type="project" value="UniProtKB-UniRule"/>
</dbReference>
<keyword evidence="1" id="KW-0479">Metal-binding</keyword>
<dbReference type="SUPFAM" id="SSF57716">
    <property type="entry name" value="Glucocorticoid receptor-like (DNA-binding domain)"/>
    <property type="match status" value="1"/>
</dbReference>
<feature type="binding site" evidence="1">
    <location>
        <position position="60"/>
    </location>
    <ligand>
        <name>Zn(2+)</name>
        <dbReference type="ChEBI" id="CHEBI:29105"/>
    </ligand>
</feature>
<feature type="binding site" evidence="1">
    <location>
        <position position="9"/>
    </location>
    <ligand>
        <name>Zn(2+)</name>
        <dbReference type="ChEBI" id="CHEBI:29105"/>
    </ligand>
</feature>
<keyword evidence="1" id="KW-0862">Zinc</keyword>
<dbReference type="PROSITE" id="PS51915">
    <property type="entry name" value="ZAD"/>
    <property type="match status" value="1"/>
</dbReference>
<reference evidence="3" key="1">
    <citation type="submission" date="2016-07" db="EMBL/GenBank/DDBJ databases">
        <authorList>
            <person name="Bretaudeau A."/>
        </authorList>
    </citation>
    <scope>NUCLEOTIDE SEQUENCE</scope>
    <source>
        <strain evidence="3">Rice</strain>
        <tissue evidence="3">Whole body</tissue>
    </source>
</reference>
<dbReference type="InterPro" id="IPR012934">
    <property type="entry name" value="Znf_AD"/>
</dbReference>
<dbReference type="GO" id="GO:0005634">
    <property type="term" value="C:nucleus"/>
    <property type="evidence" value="ECO:0007669"/>
    <property type="project" value="InterPro"/>
</dbReference>
<dbReference type="EMBL" id="ODYU01012967">
    <property type="protein sequence ID" value="SOQ59526.1"/>
    <property type="molecule type" value="Genomic_DNA"/>
</dbReference>
<sequence length="138" mass="15606">MALDVTKICRICLESDKISFDMYTSFYEKRNILYSDMLAKCTQIKPHIEDGLPQLICNDCGRQLKRAYTFNLQCDESDKRLKLMLAKSEIKGNSLSNGLVKDELDFGDIKCDNGLGANMELLTLDETAGDIRNIKLGK</sequence>
<evidence type="ECO:0000313" key="3">
    <source>
        <dbReference type="EMBL" id="SOQ59526.1"/>
    </source>
</evidence>
<feature type="binding site" evidence="1">
    <location>
        <position position="57"/>
    </location>
    <ligand>
        <name>Zn(2+)</name>
        <dbReference type="ChEBI" id="CHEBI:29105"/>
    </ligand>
</feature>
<organism evidence="3">
    <name type="scientific">Spodoptera frugiperda</name>
    <name type="common">Fall armyworm</name>
    <dbReference type="NCBI Taxonomy" id="7108"/>
    <lineage>
        <taxon>Eukaryota</taxon>
        <taxon>Metazoa</taxon>
        <taxon>Ecdysozoa</taxon>
        <taxon>Arthropoda</taxon>
        <taxon>Hexapoda</taxon>
        <taxon>Insecta</taxon>
        <taxon>Pterygota</taxon>
        <taxon>Neoptera</taxon>
        <taxon>Endopterygota</taxon>
        <taxon>Lepidoptera</taxon>
        <taxon>Glossata</taxon>
        <taxon>Ditrysia</taxon>
        <taxon>Noctuoidea</taxon>
        <taxon>Noctuidae</taxon>
        <taxon>Amphipyrinae</taxon>
        <taxon>Spodoptera</taxon>
    </lineage>
</organism>
<gene>
    <name evidence="3" type="ORF">SFRICE_012238</name>
</gene>
<evidence type="ECO:0000259" key="2">
    <source>
        <dbReference type="PROSITE" id="PS51915"/>
    </source>
</evidence>
<feature type="binding site" evidence="1">
    <location>
        <position position="12"/>
    </location>
    <ligand>
        <name>Zn(2+)</name>
        <dbReference type="ChEBI" id="CHEBI:29105"/>
    </ligand>
</feature>
<dbReference type="AlphaFoldDB" id="A0A2H1X2S8"/>
<protein>
    <submittedName>
        <fullName evidence="3">SFRICE_012238</fullName>
    </submittedName>
</protein>
<keyword evidence="1" id="KW-0863">Zinc-finger</keyword>
<dbReference type="Pfam" id="PF07776">
    <property type="entry name" value="zf-AD"/>
    <property type="match status" value="1"/>
</dbReference>
<accession>A0A2H1X2S8</accession>
<name>A0A2H1X2S8_SPOFR</name>
<evidence type="ECO:0000256" key="1">
    <source>
        <dbReference type="PROSITE-ProRule" id="PRU01263"/>
    </source>
</evidence>
<feature type="domain" description="ZAD" evidence="2">
    <location>
        <begin position="7"/>
        <end position="84"/>
    </location>
</feature>
<proteinExistence type="predicted"/>
<dbReference type="SMART" id="SM00868">
    <property type="entry name" value="zf-AD"/>
    <property type="match status" value="1"/>
</dbReference>